<name>A0A0F9MGA4_9ZZZZ</name>
<organism evidence="1">
    <name type="scientific">marine sediment metagenome</name>
    <dbReference type="NCBI Taxonomy" id="412755"/>
    <lineage>
        <taxon>unclassified sequences</taxon>
        <taxon>metagenomes</taxon>
        <taxon>ecological metagenomes</taxon>
    </lineage>
</organism>
<reference evidence="1" key="1">
    <citation type="journal article" date="2015" name="Nature">
        <title>Complex archaea that bridge the gap between prokaryotes and eukaryotes.</title>
        <authorList>
            <person name="Spang A."/>
            <person name="Saw J.H."/>
            <person name="Jorgensen S.L."/>
            <person name="Zaremba-Niedzwiedzka K."/>
            <person name="Martijn J."/>
            <person name="Lind A.E."/>
            <person name="van Eijk R."/>
            <person name="Schleper C."/>
            <person name="Guy L."/>
            <person name="Ettema T.J."/>
        </authorList>
    </citation>
    <scope>NUCLEOTIDE SEQUENCE</scope>
</reference>
<sequence length="235" mass="26256">FRGSASGELCSRALTLSSMGHRVPFEARVLRIFRTGNAIEDVNVAAMDAAGVLDTSMLQASADYDDPPIKGHVDCVLKRPGTGEAFLGEIKSIKQELFKKLPAEHGVILAGQSPLKDSRYITYLKQWNTYAWAKNIDLEIGFLLFEAKNDQAQKIYWLLRDPDLLEQVMEIRRVAAPYVTGKPMRVAPIPKGFDPLDESRGNACGYCDHRYLCKRLPKKGSTRDEAKKKDAQLRG</sequence>
<evidence type="ECO:0008006" key="2">
    <source>
        <dbReference type="Google" id="ProtNLM"/>
    </source>
</evidence>
<dbReference type="EMBL" id="LAZR01004696">
    <property type="protein sequence ID" value="KKN06395.1"/>
    <property type="molecule type" value="Genomic_DNA"/>
</dbReference>
<proteinExistence type="predicted"/>
<dbReference type="AlphaFoldDB" id="A0A0F9MGA4"/>
<comment type="caution">
    <text evidence="1">The sequence shown here is derived from an EMBL/GenBank/DDBJ whole genome shotgun (WGS) entry which is preliminary data.</text>
</comment>
<gene>
    <name evidence="1" type="ORF">LCGC14_1077560</name>
</gene>
<accession>A0A0F9MGA4</accession>
<evidence type="ECO:0000313" key="1">
    <source>
        <dbReference type="EMBL" id="KKN06395.1"/>
    </source>
</evidence>
<dbReference type="Gene3D" id="3.90.320.10">
    <property type="match status" value="1"/>
</dbReference>
<protein>
    <recommendedName>
        <fullName evidence="2">PD-(D/E)XK endonuclease-like domain-containing protein</fullName>
    </recommendedName>
</protein>
<feature type="non-terminal residue" evidence="1">
    <location>
        <position position="1"/>
    </location>
</feature>
<dbReference type="InterPro" id="IPR011604">
    <property type="entry name" value="PDDEXK-like_dom_sf"/>
</dbReference>